<protein>
    <submittedName>
        <fullName evidence="2">Uncharacterized protein</fullName>
    </submittedName>
</protein>
<evidence type="ECO:0000313" key="2">
    <source>
        <dbReference type="EMBL" id="PIS42323.1"/>
    </source>
</evidence>
<gene>
    <name evidence="2" type="ORF">COT24_04175</name>
</gene>
<keyword evidence="1" id="KW-1133">Transmembrane helix</keyword>
<dbReference type="InterPro" id="IPR014441">
    <property type="entry name" value="UCP006425_b-propeller"/>
</dbReference>
<name>A0A2H0YX75_9BACT</name>
<sequence>MKSTKSNSPKAKTLISWPFFVIVLVICGLFTVALIIILNYQVSLNHNTNQSIVTTSLPKFASCNALYNKLKEVEQTNYRTSDVLKATGSAEQAAEGGGGAEYSETNIQVEGVDEADTVKTDGKYVYTISGKIITISQAYPPDQAELLSKITYDDNRTPSDLFIDENNLLVFGYSYPYQVTTGVSEVLPSYSSFTFIEIYNLKDRKNPELKRKIELEGNYYSSRKIDNYVYFVLNSYPDYRLFENKPEDLTDSTIVPIFRDYKTTEITGAEKEFDSMVKCSAVSYIEPIVTDQYLTVVGMPIDDYDKEISKEVILGGSGNIYASLHNLYVANTNYSYSGGILNEIIPSSKEETVIYKFSLDQGAVKYQKKATVPGTVLNQFSMDEHKDYFRIAATIGHVSRSGGGTTNNVYVLDEGLKQVGSVEDIAPGEKIYSARFMGDKAYLVTFKKVDPFFTLDMSDPKNPKIVGKLKIPGYSDYLHPYDENHIIGIGKEAVDAEDPSTPLGADFAWYQGLKMAIFDVTDFANPKEMYKVVIGDRGTDSPVLNDHKAFLFSKDKNLLAIPVLLAEIDQSLKDNPDTSSNTYGDYVYQGTYVYKISLDKGFELQGRITHYEDDNAFQKSGYYFDKGNNSISRNLYIDNSLYSISNGKIKINSLTDLADQGEIVLQ</sequence>
<keyword evidence="1" id="KW-0472">Membrane</keyword>
<dbReference type="PIRSF" id="PIRSF006425">
    <property type="entry name" value="UCP006425_WD40"/>
    <property type="match status" value="1"/>
</dbReference>
<reference evidence="2 3" key="1">
    <citation type="submission" date="2017-09" db="EMBL/GenBank/DDBJ databases">
        <title>Depth-based differentiation of microbial function through sediment-hosted aquifers and enrichment of novel symbionts in the deep terrestrial subsurface.</title>
        <authorList>
            <person name="Probst A.J."/>
            <person name="Ladd B."/>
            <person name="Jarett J.K."/>
            <person name="Geller-Mcgrath D.E."/>
            <person name="Sieber C.M."/>
            <person name="Emerson J.B."/>
            <person name="Anantharaman K."/>
            <person name="Thomas B.C."/>
            <person name="Malmstrom R."/>
            <person name="Stieglmeier M."/>
            <person name="Klingl A."/>
            <person name="Woyke T."/>
            <person name="Ryan C.M."/>
            <person name="Banfield J.F."/>
        </authorList>
    </citation>
    <scope>NUCLEOTIDE SEQUENCE [LARGE SCALE GENOMIC DNA]</scope>
    <source>
        <strain evidence="2">CG08_land_8_20_14_0_20_40_16</strain>
    </source>
</reference>
<comment type="caution">
    <text evidence="2">The sequence shown here is derived from an EMBL/GenBank/DDBJ whole genome shotgun (WGS) entry which is preliminary data.</text>
</comment>
<evidence type="ECO:0000313" key="3">
    <source>
        <dbReference type="Proteomes" id="UP000231542"/>
    </source>
</evidence>
<accession>A0A2H0YX75</accession>
<dbReference type="Pfam" id="PF09826">
    <property type="entry name" value="Beta_propel"/>
    <property type="match status" value="1"/>
</dbReference>
<feature type="transmembrane region" description="Helical" evidence="1">
    <location>
        <begin position="20"/>
        <end position="40"/>
    </location>
</feature>
<organism evidence="2 3">
    <name type="scientific">Candidatus Kerfeldbacteria bacterium CG08_land_8_20_14_0_20_40_16</name>
    <dbReference type="NCBI Taxonomy" id="2014244"/>
    <lineage>
        <taxon>Bacteria</taxon>
        <taxon>Candidatus Kerfeldiibacteriota</taxon>
    </lineage>
</organism>
<keyword evidence="1" id="KW-0812">Transmembrane</keyword>
<dbReference type="AlphaFoldDB" id="A0A2H0YX75"/>
<dbReference type="InterPro" id="IPR019198">
    <property type="entry name" value="Beta_propeller_containing"/>
</dbReference>
<dbReference type="Proteomes" id="UP000231542">
    <property type="component" value="Unassembled WGS sequence"/>
</dbReference>
<proteinExistence type="predicted"/>
<dbReference type="EMBL" id="PEXU01000048">
    <property type="protein sequence ID" value="PIS42323.1"/>
    <property type="molecule type" value="Genomic_DNA"/>
</dbReference>
<evidence type="ECO:0000256" key="1">
    <source>
        <dbReference type="SAM" id="Phobius"/>
    </source>
</evidence>